<sequence length="126" mass="14919">MRITNAEQTNKLETKVLQSVALDRESSHTGRKKRVGTSDDSYIPPSSGSLINHTWHLYVGILTIFTYTHLIVYWKVWIGNRCCGSRSTVNFQWPTHWRLLAERRRRICLKRWIFFLHMLDRGAEMK</sequence>
<accession>A0A0D2LA43</accession>
<name>A0A0D2LA43_HYPSF</name>
<protein>
    <submittedName>
        <fullName evidence="3">Uncharacterized protein</fullName>
    </submittedName>
</protein>
<proteinExistence type="predicted"/>
<feature type="region of interest" description="Disordered" evidence="1">
    <location>
        <begin position="21"/>
        <end position="41"/>
    </location>
</feature>
<keyword evidence="2" id="KW-1133">Transmembrane helix</keyword>
<reference evidence="4" key="1">
    <citation type="submission" date="2014-04" db="EMBL/GenBank/DDBJ databases">
        <title>Evolutionary Origins and Diversification of the Mycorrhizal Mutualists.</title>
        <authorList>
            <consortium name="DOE Joint Genome Institute"/>
            <consortium name="Mycorrhizal Genomics Consortium"/>
            <person name="Kohler A."/>
            <person name="Kuo A."/>
            <person name="Nagy L.G."/>
            <person name="Floudas D."/>
            <person name="Copeland A."/>
            <person name="Barry K.W."/>
            <person name="Cichocki N."/>
            <person name="Veneault-Fourrey C."/>
            <person name="LaButti K."/>
            <person name="Lindquist E.A."/>
            <person name="Lipzen A."/>
            <person name="Lundell T."/>
            <person name="Morin E."/>
            <person name="Murat C."/>
            <person name="Riley R."/>
            <person name="Ohm R."/>
            <person name="Sun H."/>
            <person name="Tunlid A."/>
            <person name="Henrissat B."/>
            <person name="Grigoriev I.V."/>
            <person name="Hibbett D.S."/>
            <person name="Martin F."/>
        </authorList>
    </citation>
    <scope>NUCLEOTIDE SEQUENCE [LARGE SCALE GENOMIC DNA]</scope>
    <source>
        <strain evidence="4">FD-334 SS-4</strain>
    </source>
</reference>
<dbReference type="AlphaFoldDB" id="A0A0D2LA43"/>
<evidence type="ECO:0000256" key="1">
    <source>
        <dbReference type="SAM" id="MobiDB-lite"/>
    </source>
</evidence>
<organism evidence="3 4">
    <name type="scientific">Hypholoma sublateritium (strain FD-334 SS-4)</name>
    <dbReference type="NCBI Taxonomy" id="945553"/>
    <lineage>
        <taxon>Eukaryota</taxon>
        <taxon>Fungi</taxon>
        <taxon>Dikarya</taxon>
        <taxon>Basidiomycota</taxon>
        <taxon>Agaricomycotina</taxon>
        <taxon>Agaricomycetes</taxon>
        <taxon>Agaricomycetidae</taxon>
        <taxon>Agaricales</taxon>
        <taxon>Agaricineae</taxon>
        <taxon>Strophariaceae</taxon>
        <taxon>Hypholoma</taxon>
    </lineage>
</organism>
<gene>
    <name evidence="3" type="ORF">HYPSUDRAFT_553793</name>
</gene>
<evidence type="ECO:0000313" key="4">
    <source>
        <dbReference type="Proteomes" id="UP000054270"/>
    </source>
</evidence>
<dbReference type="EMBL" id="KN817539">
    <property type="protein sequence ID" value="KJA24102.1"/>
    <property type="molecule type" value="Genomic_DNA"/>
</dbReference>
<dbReference type="Proteomes" id="UP000054270">
    <property type="component" value="Unassembled WGS sequence"/>
</dbReference>
<evidence type="ECO:0000313" key="3">
    <source>
        <dbReference type="EMBL" id="KJA24102.1"/>
    </source>
</evidence>
<keyword evidence="2" id="KW-0812">Transmembrane</keyword>
<keyword evidence="2" id="KW-0472">Membrane</keyword>
<keyword evidence="4" id="KW-1185">Reference proteome</keyword>
<evidence type="ECO:0000256" key="2">
    <source>
        <dbReference type="SAM" id="Phobius"/>
    </source>
</evidence>
<feature type="transmembrane region" description="Helical" evidence="2">
    <location>
        <begin position="55"/>
        <end position="76"/>
    </location>
</feature>